<sequence length="361" mass="38549">MARNSDMPSSVIAFAWLLVGLTAPCSGADLLAHDPTFFTLIDKNAVLQTIAHSDVSFAHEAPVWIPATNELFFVSNRLQASNQSVSDPSQPQHIQMSKLNLGTKAVTAFHSNPDILMANGAIRISEDEIVVCSQGLGAVGGSLIQLNIRTLTSKKLVDTYNYLPFNSPNDVVYSSHYHGYFFTDPNYGFAQGFRNPSVLPPSVYFFNPTTGLVKALITTGIAKPNGLVLSLDSKVLYVTDSGFFTGATTDPGVPRVIYQYEVSINGQDGSPDVKNGKVFAEVAVGIADGIKLDVLGNVWTGEGDGVSVYSPAGKRLGQILLPGGAANLAFVNPRSLVMLAETNIFLINLLVDGSYPPLPPI</sequence>
<gene>
    <name evidence="3" type="ORF">BV898_13879</name>
</gene>
<feature type="domain" description="SMP-30/Gluconolactonase/LRE-like region" evidence="2">
    <location>
        <begin position="60"/>
        <end position="331"/>
    </location>
</feature>
<dbReference type="Pfam" id="PF08450">
    <property type="entry name" value="SGL"/>
    <property type="match status" value="1"/>
</dbReference>
<name>A0A1W0W9H2_HYPEX</name>
<dbReference type="PANTHER" id="PTHR47064">
    <property type="entry name" value="PUTATIVE (AFU_ORTHOLOGUE AFUA_1G08990)-RELATED"/>
    <property type="match status" value="1"/>
</dbReference>
<keyword evidence="1" id="KW-0732">Signal</keyword>
<evidence type="ECO:0000313" key="4">
    <source>
        <dbReference type="Proteomes" id="UP000192578"/>
    </source>
</evidence>
<dbReference type="SUPFAM" id="SSF63829">
    <property type="entry name" value="Calcium-dependent phosphotriesterase"/>
    <property type="match status" value="1"/>
</dbReference>
<comment type="caution">
    <text evidence="3">The sequence shown here is derived from an EMBL/GenBank/DDBJ whole genome shotgun (WGS) entry which is preliminary data.</text>
</comment>
<reference evidence="4" key="1">
    <citation type="submission" date="2017-01" db="EMBL/GenBank/DDBJ databases">
        <title>Comparative genomics of anhydrobiosis in the tardigrade Hypsibius dujardini.</title>
        <authorList>
            <person name="Yoshida Y."/>
            <person name="Koutsovoulos G."/>
            <person name="Laetsch D."/>
            <person name="Stevens L."/>
            <person name="Kumar S."/>
            <person name="Horikawa D."/>
            <person name="Ishino K."/>
            <person name="Komine S."/>
            <person name="Tomita M."/>
            <person name="Blaxter M."/>
            <person name="Arakawa K."/>
        </authorList>
    </citation>
    <scope>NUCLEOTIDE SEQUENCE [LARGE SCALE GENOMIC DNA]</scope>
    <source>
        <strain evidence="4">Z151</strain>
    </source>
</reference>
<dbReference type="EMBL" id="MTYJ01000160">
    <property type="protein sequence ID" value="OQV11823.1"/>
    <property type="molecule type" value="Genomic_DNA"/>
</dbReference>
<dbReference type="Proteomes" id="UP000192578">
    <property type="component" value="Unassembled WGS sequence"/>
</dbReference>
<evidence type="ECO:0000259" key="2">
    <source>
        <dbReference type="Pfam" id="PF08450"/>
    </source>
</evidence>
<proteinExistence type="predicted"/>
<dbReference type="InterPro" id="IPR011042">
    <property type="entry name" value="6-blade_b-propeller_TolB-like"/>
</dbReference>
<organism evidence="3 4">
    <name type="scientific">Hypsibius exemplaris</name>
    <name type="common">Freshwater tardigrade</name>
    <dbReference type="NCBI Taxonomy" id="2072580"/>
    <lineage>
        <taxon>Eukaryota</taxon>
        <taxon>Metazoa</taxon>
        <taxon>Ecdysozoa</taxon>
        <taxon>Tardigrada</taxon>
        <taxon>Eutardigrada</taxon>
        <taxon>Parachela</taxon>
        <taxon>Hypsibioidea</taxon>
        <taxon>Hypsibiidae</taxon>
        <taxon>Hypsibius</taxon>
    </lineage>
</organism>
<feature type="signal peptide" evidence="1">
    <location>
        <begin position="1"/>
        <end position="27"/>
    </location>
</feature>
<accession>A0A1W0W9H2</accession>
<keyword evidence="4" id="KW-1185">Reference proteome</keyword>
<evidence type="ECO:0000256" key="1">
    <source>
        <dbReference type="SAM" id="SignalP"/>
    </source>
</evidence>
<protein>
    <recommendedName>
        <fullName evidence="2">SMP-30/Gluconolactonase/LRE-like region domain-containing protein</fullName>
    </recommendedName>
</protein>
<dbReference type="PANTHER" id="PTHR47064:SF2">
    <property type="entry name" value="SMP-30_GLUCONOLACTONASE_LRE-LIKE REGION DOMAIN-CONTAINING PROTEIN-RELATED"/>
    <property type="match status" value="1"/>
</dbReference>
<dbReference type="OrthoDB" id="423498at2759"/>
<dbReference type="Gene3D" id="2.120.10.30">
    <property type="entry name" value="TolB, C-terminal domain"/>
    <property type="match status" value="1"/>
</dbReference>
<dbReference type="InterPro" id="IPR052988">
    <property type="entry name" value="Oryzine_lactonohydrolase"/>
</dbReference>
<dbReference type="InterPro" id="IPR013658">
    <property type="entry name" value="SGL"/>
</dbReference>
<feature type="chain" id="PRO_5012258209" description="SMP-30/Gluconolactonase/LRE-like region domain-containing protein" evidence="1">
    <location>
        <begin position="28"/>
        <end position="361"/>
    </location>
</feature>
<dbReference type="AlphaFoldDB" id="A0A1W0W9H2"/>
<evidence type="ECO:0000313" key="3">
    <source>
        <dbReference type="EMBL" id="OQV11823.1"/>
    </source>
</evidence>